<evidence type="ECO:0000313" key="2">
    <source>
        <dbReference type="Proteomes" id="UP000233551"/>
    </source>
</evidence>
<reference evidence="1 2" key="1">
    <citation type="submission" date="2017-11" db="EMBL/GenBank/DDBJ databases">
        <title>De-novo sequencing of pomegranate (Punica granatum L.) genome.</title>
        <authorList>
            <person name="Akparov Z."/>
            <person name="Amiraslanov A."/>
            <person name="Hajiyeva S."/>
            <person name="Abbasov M."/>
            <person name="Kaur K."/>
            <person name="Hamwieh A."/>
            <person name="Solovyev V."/>
            <person name="Salamov A."/>
            <person name="Braich B."/>
            <person name="Kosarev P."/>
            <person name="Mahmoud A."/>
            <person name="Hajiyev E."/>
            <person name="Babayeva S."/>
            <person name="Izzatullayeva V."/>
            <person name="Mammadov A."/>
            <person name="Mammadov A."/>
            <person name="Sharifova S."/>
            <person name="Ojaghi J."/>
            <person name="Eynullazada K."/>
            <person name="Bayramov B."/>
            <person name="Abdulazimova A."/>
            <person name="Shahmuradov I."/>
        </authorList>
    </citation>
    <scope>NUCLEOTIDE SEQUENCE [LARGE SCALE GENOMIC DNA]</scope>
    <source>
        <strain evidence="2">cv. AG2017</strain>
        <tissue evidence="1">Leaf</tissue>
    </source>
</reference>
<gene>
    <name evidence="1" type="ORF">CRG98_047869</name>
</gene>
<protein>
    <submittedName>
        <fullName evidence="1">Uncharacterized protein</fullName>
    </submittedName>
</protein>
<comment type="caution">
    <text evidence="1">The sequence shown here is derived from an EMBL/GenBank/DDBJ whole genome shotgun (WGS) entry which is preliminary data.</text>
</comment>
<keyword evidence="2" id="KW-1185">Reference proteome</keyword>
<dbReference type="Proteomes" id="UP000233551">
    <property type="component" value="Unassembled WGS sequence"/>
</dbReference>
<name>A0A2I0HKB7_PUNGR</name>
<sequence length="94" mass="10208">MGIMEWAPLGQLACGRMSPYWDPLSTTTGSSSTNGASRSNRLAEPFTVKNLERRRRPIALVGLWGPLCGASSAKKLKKKYADQPEAACDLLVRA</sequence>
<accession>A0A2I0HKB7</accession>
<organism evidence="1 2">
    <name type="scientific">Punica granatum</name>
    <name type="common">Pomegranate</name>
    <dbReference type="NCBI Taxonomy" id="22663"/>
    <lineage>
        <taxon>Eukaryota</taxon>
        <taxon>Viridiplantae</taxon>
        <taxon>Streptophyta</taxon>
        <taxon>Embryophyta</taxon>
        <taxon>Tracheophyta</taxon>
        <taxon>Spermatophyta</taxon>
        <taxon>Magnoliopsida</taxon>
        <taxon>eudicotyledons</taxon>
        <taxon>Gunneridae</taxon>
        <taxon>Pentapetalae</taxon>
        <taxon>rosids</taxon>
        <taxon>malvids</taxon>
        <taxon>Myrtales</taxon>
        <taxon>Lythraceae</taxon>
        <taxon>Punica</taxon>
    </lineage>
</organism>
<dbReference type="AlphaFoldDB" id="A0A2I0HKB7"/>
<evidence type="ECO:0000313" key="1">
    <source>
        <dbReference type="EMBL" id="PKI31746.1"/>
    </source>
</evidence>
<proteinExistence type="predicted"/>
<dbReference type="EMBL" id="PGOL01008446">
    <property type="protein sequence ID" value="PKI31746.1"/>
    <property type="molecule type" value="Genomic_DNA"/>
</dbReference>